<dbReference type="GO" id="GO:0046872">
    <property type="term" value="F:metal ion binding"/>
    <property type="evidence" value="ECO:0007669"/>
    <property type="project" value="UniProtKB-KW"/>
</dbReference>
<dbReference type="PANTHER" id="PTHR22930:SF259">
    <property type="entry name" value="OS08G0106900 PROTEIN"/>
    <property type="match status" value="1"/>
</dbReference>
<evidence type="ECO:0000256" key="4">
    <source>
        <dbReference type="ARBA" id="ARBA00022722"/>
    </source>
</evidence>
<feature type="domain" description="DDE Tnp4" evidence="8">
    <location>
        <begin position="135"/>
        <end position="228"/>
    </location>
</feature>
<evidence type="ECO:0000256" key="6">
    <source>
        <dbReference type="ARBA" id="ARBA00022801"/>
    </source>
</evidence>
<evidence type="ECO:0000259" key="8">
    <source>
        <dbReference type="Pfam" id="PF13359"/>
    </source>
</evidence>
<proteinExistence type="inferred from homology"/>
<dbReference type="Pfam" id="PF13359">
    <property type="entry name" value="DDE_Tnp_4"/>
    <property type="match status" value="1"/>
</dbReference>
<dbReference type="GO" id="GO:0004518">
    <property type="term" value="F:nuclease activity"/>
    <property type="evidence" value="ECO:0007669"/>
    <property type="project" value="UniProtKB-KW"/>
</dbReference>
<evidence type="ECO:0000259" key="9">
    <source>
        <dbReference type="Pfam" id="PF26138"/>
    </source>
</evidence>
<sequence>MDFDDELDEIEEYLIEQVIAYVIGIIGRRFDKQPCNDSMLSGGAYMNEVLEGHNDRCRRMFRMDKPVFVKFCKILKNKELLQDSFTISDCIGALDGAHIPANLPLNQQVSFHNRKNDITQNVLVAYPDARFPHPPEGKYYVVDAGYANTKRFLAPYRGVRYHLQDYRGRKNPPRTKEELYNHRHSSLRNVTEHCFGVLKSRFLILKFVPAYPFETQRDIVFAACVLHNYIRLEGKNDWIFTRYENMADENVPSEENDQVEVVASRSSARVQRVNQRQASLLRDSIAHDLWSARD</sequence>
<dbReference type="GO" id="GO:0016787">
    <property type="term" value="F:hydrolase activity"/>
    <property type="evidence" value="ECO:0007669"/>
    <property type="project" value="UniProtKB-KW"/>
</dbReference>
<reference evidence="10 11" key="1">
    <citation type="submission" date="2020-10" db="EMBL/GenBank/DDBJ databases">
        <title>The Coptis chinensis genome and diversification of protoberbering-type alkaloids.</title>
        <authorList>
            <person name="Wang B."/>
            <person name="Shu S."/>
            <person name="Song C."/>
            <person name="Liu Y."/>
        </authorList>
    </citation>
    <scope>NUCLEOTIDE SEQUENCE [LARGE SCALE GENOMIC DNA]</scope>
    <source>
        <strain evidence="10">HL-2020</strain>
        <tissue evidence="10">Leaf</tissue>
    </source>
</reference>
<dbReference type="Proteomes" id="UP000631114">
    <property type="component" value="Unassembled WGS sequence"/>
</dbReference>
<protein>
    <recommendedName>
        <fullName evidence="12">DDE Tnp4 domain-containing protein</fullName>
    </recommendedName>
</protein>
<dbReference type="Pfam" id="PF26138">
    <property type="entry name" value="DUF8040"/>
    <property type="match status" value="1"/>
</dbReference>
<evidence type="ECO:0000256" key="5">
    <source>
        <dbReference type="ARBA" id="ARBA00022723"/>
    </source>
</evidence>
<dbReference type="AlphaFoldDB" id="A0A835ME47"/>
<evidence type="ECO:0000256" key="2">
    <source>
        <dbReference type="ARBA" id="ARBA00004123"/>
    </source>
</evidence>
<gene>
    <name evidence="10" type="ORF">IFM89_032778</name>
</gene>
<comment type="caution">
    <text evidence="10">The sequence shown here is derived from an EMBL/GenBank/DDBJ whole genome shotgun (WGS) entry which is preliminary data.</text>
</comment>
<evidence type="ECO:0000313" key="11">
    <source>
        <dbReference type="Proteomes" id="UP000631114"/>
    </source>
</evidence>
<evidence type="ECO:0000313" key="10">
    <source>
        <dbReference type="EMBL" id="KAF9626362.1"/>
    </source>
</evidence>
<dbReference type="EMBL" id="JADFTS010000001">
    <property type="protein sequence ID" value="KAF9626362.1"/>
    <property type="molecule type" value="Genomic_DNA"/>
</dbReference>
<keyword evidence="11" id="KW-1185">Reference proteome</keyword>
<evidence type="ECO:0000256" key="3">
    <source>
        <dbReference type="ARBA" id="ARBA00006958"/>
    </source>
</evidence>
<keyword evidence="4" id="KW-0540">Nuclease</keyword>
<comment type="similarity">
    <text evidence="3">Belongs to the HARBI1 family.</text>
</comment>
<name>A0A835ME47_9MAGN</name>
<keyword evidence="5" id="KW-0479">Metal-binding</keyword>
<dbReference type="OrthoDB" id="1925434at2759"/>
<keyword evidence="6" id="KW-0378">Hydrolase</keyword>
<comment type="subcellular location">
    <subcellularLocation>
        <location evidence="2">Nucleus</location>
    </subcellularLocation>
</comment>
<dbReference type="InterPro" id="IPR045249">
    <property type="entry name" value="HARBI1-like"/>
</dbReference>
<evidence type="ECO:0000256" key="1">
    <source>
        <dbReference type="ARBA" id="ARBA00001968"/>
    </source>
</evidence>
<evidence type="ECO:0000256" key="7">
    <source>
        <dbReference type="ARBA" id="ARBA00023242"/>
    </source>
</evidence>
<dbReference type="GO" id="GO:0005634">
    <property type="term" value="C:nucleus"/>
    <property type="evidence" value="ECO:0007669"/>
    <property type="project" value="UniProtKB-SubCell"/>
</dbReference>
<evidence type="ECO:0008006" key="12">
    <source>
        <dbReference type="Google" id="ProtNLM"/>
    </source>
</evidence>
<organism evidence="10 11">
    <name type="scientific">Coptis chinensis</name>
    <dbReference type="NCBI Taxonomy" id="261450"/>
    <lineage>
        <taxon>Eukaryota</taxon>
        <taxon>Viridiplantae</taxon>
        <taxon>Streptophyta</taxon>
        <taxon>Embryophyta</taxon>
        <taxon>Tracheophyta</taxon>
        <taxon>Spermatophyta</taxon>
        <taxon>Magnoliopsida</taxon>
        <taxon>Ranunculales</taxon>
        <taxon>Ranunculaceae</taxon>
        <taxon>Coptidoideae</taxon>
        <taxon>Coptis</taxon>
    </lineage>
</organism>
<accession>A0A835ME47</accession>
<keyword evidence="7" id="KW-0539">Nucleus</keyword>
<dbReference type="PANTHER" id="PTHR22930">
    <property type="match status" value="1"/>
</dbReference>
<feature type="domain" description="DUF8040" evidence="9">
    <location>
        <begin position="38"/>
        <end position="87"/>
    </location>
</feature>
<dbReference type="InterPro" id="IPR027806">
    <property type="entry name" value="HARBI1_dom"/>
</dbReference>
<comment type="cofactor">
    <cofactor evidence="1">
        <name>a divalent metal cation</name>
        <dbReference type="ChEBI" id="CHEBI:60240"/>
    </cofactor>
</comment>
<dbReference type="InterPro" id="IPR058353">
    <property type="entry name" value="DUF8040"/>
</dbReference>